<keyword evidence="3" id="KW-1185">Reference proteome</keyword>
<dbReference type="HOGENOM" id="CLU_2144253_0_0_10"/>
<keyword evidence="1" id="KW-0732">Signal</keyword>
<organism evidence="2 3">
    <name type="scientific">Spirosoma radiotolerans</name>
    <dbReference type="NCBI Taxonomy" id="1379870"/>
    <lineage>
        <taxon>Bacteria</taxon>
        <taxon>Pseudomonadati</taxon>
        <taxon>Bacteroidota</taxon>
        <taxon>Cytophagia</taxon>
        <taxon>Cytophagales</taxon>
        <taxon>Cytophagaceae</taxon>
        <taxon>Spirosoma</taxon>
    </lineage>
</organism>
<evidence type="ECO:0008006" key="4">
    <source>
        <dbReference type="Google" id="ProtNLM"/>
    </source>
</evidence>
<evidence type="ECO:0000256" key="1">
    <source>
        <dbReference type="SAM" id="SignalP"/>
    </source>
</evidence>
<dbReference type="EMBL" id="CP010429">
    <property type="protein sequence ID" value="AKD55440.1"/>
    <property type="molecule type" value="Genomic_DNA"/>
</dbReference>
<gene>
    <name evidence="2" type="ORF">SD10_11530</name>
</gene>
<evidence type="ECO:0000313" key="3">
    <source>
        <dbReference type="Proteomes" id="UP000033054"/>
    </source>
</evidence>
<protein>
    <recommendedName>
        <fullName evidence="4">Lipoprotein</fullName>
    </recommendedName>
</protein>
<sequence>MKPVIALLFLGWTLARCATTQFTPTDSSTIGDGQVVSDTTLTIFLLERDIPADIKRLGVITISVGTAITDKMVKERLKLKCKELGANGAYRISDGFYPNAGSIPYLVFRYRK</sequence>
<evidence type="ECO:0000313" key="2">
    <source>
        <dbReference type="EMBL" id="AKD55440.1"/>
    </source>
</evidence>
<dbReference type="PATRIC" id="fig|1379870.5.peg.2506"/>
<name>A0A0E3ZW20_9BACT</name>
<feature type="chain" id="PRO_5002416890" description="Lipoprotein" evidence="1">
    <location>
        <begin position="19"/>
        <end position="112"/>
    </location>
</feature>
<reference evidence="2 3" key="1">
    <citation type="journal article" date="2014" name="Curr. Microbiol.">
        <title>Spirosoma radiotolerans sp. nov., a gamma-radiation-resistant bacterium isolated from gamma ray-irradiated soil.</title>
        <authorList>
            <person name="Lee J.J."/>
            <person name="Srinivasan S."/>
            <person name="Lim S."/>
            <person name="Joe M."/>
            <person name="Im S."/>
            <person name="Bae S.I."/>
            <person name="Park K.R."/>
            <person name="Han J.H."/>
            <person name="Park S.H."/>
            <person name="Joo B.M."/>
            <person name="Park S.J."/>
            <person name="Kim M.K."/>
        </authorList>
    </citation>
    <scope>NUCLEOTIDE SEQUENCE [LARGE SCALE GENOMIC DNA]</scope>
    <source>
        <strain evidence="2 3">DG5A</strain>
    </source>
</reference>
<dbReference type="KEGG" id="srd:SD10_11530"/>
<feature type="signal peptide" evidence="1">
    <location>
        <begin position="1"/>
        <end position="18"/>
    </location>
</feature>
<dbReference type="AlphaFoldDB" id="A0A0E3ZW20"/>
<accession>A0A0E3ZW20</accession>
<proteinExistence type="predicted"/>
<dbReference type="Proteomes" id="UP000033054">
    <property type="component" value="Chromosome"/>
</dbReference>
<dbReference type="RefSeq" id="WP_046573935.1">
    <property type="nucleotide sequence ID" value="NZ_CP010429.1"/>
</dbReference>
<dbReference type="OrthoDB" id="957426at2"/>